<evidence type="ECO:0000313" key="14">
    <source>
        <dbReference type="Proteomes" id="UP001258017"/>
    </source>
</evidence>
<name>A0AAD9VHR1_9HYME</name>
<dbReference type="PRINTS" id="PR00075">
    <property type="entry name" value="FACDDSATRASE"/>
</dbReference>
<evidence type="ECO:0000256" key="2">
    <source>
        <dbReference type="ARBA" id="ARBA00009295"/>
    </source>
</evidence>
<dbReference type="CDD" id="cd03505">
    <property type="entry name" value="Delta9-FADS-like"/>
    <property type="match status" value="1"/>
</dbReference>
<feature type="transmembrane region" description="Helical" evidence="12">
    <location>
        <begin position="188"/>
        <end position="209"/>
    </location>
</feature>
<evidence type="ECO:0000256" key="6">
    <source>
        <dbReference type="ARBA" id="ARBA00022989"/>
    </source>
</evidence>
<protein>
    <submittedName>
        <fullName evidence="13">Uncharacterized protein</fullName>
    </submittedName>
</protein>
<feature type="transmembrane region" description="Helical" evidence="12">
    <location>
        <begin position="162"/>
        <end position="182"/>
    </location>
</feature>
<keyword evidence="5" id="KW-0276">Fatty acid metabolism</keyword>
<keyword evidence="8" id="KW-0443">Lipid metabolism</keyword>
<dbReference type="PANTHER" id="PTHR11351:SF26">
    <property type="entry name" value="FATTY ACID DESATURASE DOMAIN-CONTAINING PROTEIN"/>
    <property type="match status" value="1"/>
</dbReference>
<sequence>MSREETNAKKPGSSMNWIAVLWYIHLHLFGIAALWLTITEAKWMTVLYAIFLTLIAYIGVTIGAHRYYAHKTFEATIPLRIFFIMAHTLAGVGSLYNWVLLHRMHHKYFGTDKDPYNYTKGFLHTHFFSNCKTGYLDNNDLVKSIDMRDIENDGYVWVQQRFYWVLYIFVTILFPINVPIAYWNESLVVSIFLAGILRLVIACNISWLVNSAILVWGLKPTDKFPVDDYSVFYVKKSYWQNYHYLYPRDWKSEEFGKYDTGLGTTLLKFWYELGLISMLTTMSSEDAREALYKIASKKISVQDAMTEVEKLSHAEAVRRKLQYWH</sequence>
<evidence type="ECO:0000256" key="1">
    <source>
        <dbReference type="ARBA" id="ARBA00004141"/>
    </source>
</evidence>
<dbReference type="GO" id="GO:0005789">
    <property type="term" value="C:endoplasmic reticulum membrane"/>
    <property type="evidence" value="ECO:0007669"/>
    <property type="project" value="TreeGrafter"/>
</dbReference>
<gene>
    <name evidence="13" type="ORF">KPH14_008796</name>
</gene>
<evidence type="ECO:0000256" key="12">
    <source>
        <dbReference type="SAM" id="Phobius"/>
    </source>
</evidence>
<keyword evidence="6 12" id="KW-1133">Transmembrane helix</keyword>
<dbReference type="Proteomes" id="UP001258017">
    <property type="component" value="Unassembled WGS sequence"/>
</dbReference>
<feature type="transmembrane region" description="Helical" evidence="12">
    <location>
        <begin position="77"/>
        <end position="99"/>
    </location>
</feature>
<proteinExistence type="inferred from homology"/>
<dbReference type="InterPro" id="IPR015876">
    <property type="entry name" value="Acyl-CoA_DS"/>
</dbReference>
<accession>A0AAD9VHR1</accession>
<comment type="subcellular location">
    <subcellularLocation>
        <location evidence="1">Membrane</location>
        <topology evidence="1">Multi-pass membrane protein</topology>
    </subcellularLocation>
</comment>
<dbReference type="PANTHER" id="PTHR11351">
    <property type="entry name" value="ACYL-COA DESATURASE"/>
    <property type="match status" value="1"/>
</dbReference>
<keyword evidence="10 11" id="KW-0275">Fatty acid biosynthesis</keyword>
<keyword evidence="14" id="KW-1185">Reference proteome</keyword>
<dbReference type="AlphaFoldDB" id="A0AAD9VHR1"/>
<comment type="caution">
    <text evidence="13">The sequence shown here is derived from an EMBL/GenBank/DDBJ whole genome shotgun (WGS) entry which is preliminary data.</text>
</comment>
<evidence type="ECO:0000256" key="4">
    <source>
        <dbReference type="ARBA" id="ARBA00022692"/>
    </source>
</evidence>
<feature type="transmembrane region" description="Helical" evidence="12">
    <location>
        <begin position="20"/>
        <end position="38"/>
    </location>
</feature>
<keyword evidence="7 11" id="KW-0560">Oxidoreductase</keyword>
<evidence type="ECO:0000256" key="11">
    <source>
        <dbReference type="RuleBase" id="RU000581"/>
    </source>
</evidence>
<feature type="transmembrane region" description="Helical" evidence="12">
    <location>
        <begin position="45"/>
        <end position="65"/>
    </location>
</feature>
<organism evidence="13 14">
    <name type="scientific">Odynerus spinipes</name>
    <dbReference type="NCBI Taxonomy" id="1348599"/>
    <lineage>
        <taxon>Eukaryota</taxon>
        <taxon>Metazoa</taxon>
        <taxon>Ecdysozoa</taxon>
        <taxon>Arthropoda</taxon>
        <taxon>Hexapoda</taxon>
        <taxon>Insecta</taxon>
        <taxon>Pterygota</taxon>
        <taxon>Neoptera</taxon>
        <taxon>Endopterygota</taxon>
        <taxon>Hymenoptera</taxon>
        <taxon>Apocrita</taxon>
        <taxon>Aculeata</taxon>
        <taxon>Vespoidea</taxon>
        <taxon>Vespidae</taxon>
        <taxon>Eumeninae</taxon>
        <taxon>Odynerus</taxon>
    </lineage>
</organism>
<evidence type="ECO:0000256" key="10">
    <source>
        <dbReference type="ARBA" id="ARBA00023160"/>
    </source>
</evidence>
<comment type="similarity">
    <text evidence="2 11">Belongs to the fatty acid desaturase type 1 family.</text>
</comment>
<evidence type="ECO:0000313" key="13">
    <source>
        <dbReference type="EMBL" id="KAK2575056.1"/>
    </source>
</evidence>
<keyword evidence="3 11" id="KW-0444">Lipid biosynthesis</keyword>
<evidence type="ECO:0000256" key="7">
    <source>
        <dbReference type="ARBA" id="ARBA00023002"/>
    </source>
</evidence>
<reference evidence="13" key="1">
    <citation type="submission" date="2021-08" db="EMBL/GenBank/DDBJ databases">
        <authorList>
            <person name="Misof B."/>
            <person name="Oliver O."/>
            <person name="Podsiadlowski L."/>
            <person name="Donath A."/>
            <person name="Peters R."/>
            <person name="Mayer C."/>
            <person name="Rust J."/>
            <person name="Gunkel S."/>
            <person name="Lesny P."/>
            <person name="Martin S."/>
            <person name="Oeyen J.P."/>
            <person name="Petersen M."/>
            <person name="Panagiotis P."/>
            <person name="Wilbrandt J."/>
            <person name="Tanja T."/>
        </authorList>
    </citation>
    <scope>NUCLEOTIDE SEQUENCE</scope>
    <source>
        <strain evidence="13">GBR_01_08_01A</strain>
        <tissue evidence="13">Thorax + abdomen</tissue>
    </source>
</reference>
<dbReference type="GO" id="GO:0004768">
    <property type="term" value="F:stearoyl-CoA 9-desaturase activity"/>
    <property type="evidence" value="ECO:0007669"/>
    <property type="project" value="TreeGrafter"/>
</dbReference>
<comment type="cofactor">
    <cofactor evidence="11">
        <name>Fe(2+)</name>
        <dbReference type="ChEBI" id="CHEBI:29033"/>
    </cofactor>
</comment>
<keyword evidence="4 11" id="KW-0812">Transmembrane</keyword>
<dbReference type="GO" id="GO:0005506">
    <property type="term" value="F:iron ion binding"/>
    <property type="evidence" value="ECO:0007669"/>
    <property type="project" value="TreeGrafter"/>
</dbReference>
<evidence type="ECO:0000256" key="3">
    <source>
        <dbReference type="ARBA" id="ARBA00022516"/>
    </source>
</evidence>
<evidence type="ECO:0000256" key="9">
    <source>
        <dbReference type="ARBA" id="ARBA00023136"/>
    </source>
</evidence>
<dbReference type="GO" id="GO:0006636">
    <property type="term" value="P:unsaturated fatty acid biosynthetic process"/>
    <property type="evidence" value="ECO:0007669"/>
    <property type="project" value="TreeGrafter"/>
</dbReference>
<dbReference type="EMBL" id="JAIFRP010004521">
    <property type="protein sequence ID" value="KAK2575056.1"/>
    <property type="molecule type" value="Genomic_DNA"/>
</dbReference>
<comment type="domain">
    <text evidence="11">The histidine box domains are involved in binding the catalytic metal ions.</text>
</comment>
<evidence type="ECO:0000256" key="5">
    <source>
        <dbReference type="ARBA" id="ARBA00022832"/>
    </source>
</evidence>
<keyword evidence="9 12" id="KW-0472">Membrane</keyword>
<evidence type="ECO:0000256" key="8">
    <source>
        <dbReference type="ARBA" id="ARBA00023098"/>
    </source>
</evidence>
<reference evidence="13" key="2">
    <citation type="journal article" date="2023" name="Commun. Biol.">
        <title>Intrasexual cuticular hydrocarbon dimorphism in a wasp sheds light on hydrocarbon biosynthesis genes in Hymenoptera.</title>
        <authorList>
            <person name="Moris V.C."/>
            <person name="Podsiadlowski L."/>
            <person name="Martin S."/>
            <person name="Oeyen J.P."/>
            <person name="Donath A."/>
            <person name="Petersen M."/>
            <person name="Wilbrandt J."/>
            <person name="Misof B."/>
            <person name="Liedtke D."/>
            <person name="Thamm M."/>
            <person name="Scheiner R."/>
            <person name="Schmitt T."/>
            <person name="Niehuis O."/>
        </authorList>
    </citation>
    <scope>NUCLEOTIDE SEQUENCE</scope>
    <source>
        <strain evidence="13">GBR_01_08_01A</strain>
    </source>
</reference>